<reference evidence="3 6" key="1">
    <citation type="submission" date="2021-06" db="EMBL/GenBank/DDBJ databases">
        <title>Collection of gut derived symbiotic bacterial strains cultured from healthy donors.</title>
        <authorList>
            <person name="Lin H."/>
            <person name="Littmann E."/>
            <person name="Pamer E.G."/>
        </authorList>
    </citation>
    <scope>NUCLEOTIDE SEQUENCE</scope>
    <source>
        <strain evidence="4 6">MSK.21.70</strain>
        <strain evidence="3">MSK.21.82</strain>
    </source>
</reference>
<dbReference type="EMBL" id="JAHOEL010000038">
    <property type="protein sequence ID" value="MBV3392989.1"/>
    <property type="molecule type" value="Genomic_DNA"/>
</dbReference>
<dbReference type="AlphaFoldDB" id="A0AAW4MUU0"/>
<evidence type="ECO:0000313" key="3">
    <source>
        <dbReference type="EMBL" id="MBV3382965.1"/>
    </source>
</evidence>
<evidence type="ECO:0000256" key="1">
    <source>
        <dbReference type="SAM" id="Phobius"/>
    </source>
</evidence>
<name>A0AAW4MUU0_9FIRM</name>
<protein>
    <submittedName>
        <fullName evidence="3">VanZ family protein</fullName>
    </submittedName>
</protein>
<feature type="transmembrane region" description="Helical" evidence="1">
    <location>
        <begin position="70"/>
        <end position="91"/>
    </location>
</feature>
<dbReference type="Pfam" id="PF04892">
    <property type="entry name" value="VanZ"/>
    <property type="match status" value="1"/>
</dbReference>
<dbReference type="Proteomes" id="UP001196408">
    <property type="component" value="Unassembled WGS sequence"/>
</dbReference>
<sequence>MTKKKKLRILLTLLIIIWMGVIFCFSNQTGPKSSSSSQSVIYLIGHISKTLTGHNIVNTLSTEAFSFIEFIIRKCAHMFVYFVLSILTMLLMFTYETYPLRFKCFISLLVSFLYACSDELHQFFVGGRSASFRDVMIDSTGACIGILLTLIIYTLIKKAQRHYDMMTSQ</sequence>
<dbReference type="PIRSF" id="PIRSF019083">
    <property type="entry name" value="UCP019083_VanZ"/>
    <property type="match status" value="1"/>
</dbReference>
<organism evidence="3 5">
    <name type="scientific">Catenibacterium mitsuokai</name>
    <dbReference type="NCBI Taxonomy" id="100886"/>
    <lineage>
        <taxon>Bacteria</taxon>
        <taxon>Bacillati</taxon>
        <taxon>Bacillota</taxon>
        <taxon>Erysipelotrichia</taxon>
        <taxon>Erysipelotrichales</taxon>
        <taxon>Coprobacillaceae</taxon>
        <taxon>Catenibacterium</taxon>
    </lineage>
</organism>
<dbReference type="InterPro" id="IPR016747">
    <property type="entry name" value="Phosphotransbutyrylase"/>
</dbReference>
<dbReference type="EMBL" id="JAHOEF010000039">
    <property type="protein sequence ID" value="MBV3382965.1"/>
    <property type="molecule type" value="Genomic_DNA"/>
</dbReference>
<evidence type="ECO:0000313" key="4">
    <source>
        <dbReference type="EMBL" id="MBV3392989.1"/>
    </source>
</evidence>
<keyword evidence="6" id="KW-1185">Reference proteome</keyword>
<dbReference type="NCBIfam" id="NF037970">
    <property type="entry name" value="vanZ_1"/>
    <property type="match status" value="1"/>
</dbReference>
<keyword evidence="1" id="KW-0472">Membrane</keyword>
<gene>
    <name evidence="3" type="ORF">KSV97_06985</name>
    <name evidence="4" type="ORF">KSW06_06930</name>
</gene>
<dbReference type="InterPro" id="IPR006976">
    <property type="entry name" value="VanZ-like"/>
</dbReference>
<evidence type="ECO:0000259" key="2">
    <source>
        <dbReference type="Pfam" id="PF04892"/>
    </source>
</evidence>
<dbReference type="RefSeq" id="WP_217747765.1">
    <property type="nucleotide sequence ID" value="NZ_JAHOEB010000038.1"/>
</dbReference>
<comment type="caution">
    <text evidence="3">The sequence shown here is derived from an EMBL/GenBank/DDBJ whole genome shotgun (WGS) entry which is preliminary data.</text>
</comment>
<evidence type="ECO:0000313" key="6">
    <source>
        <dbReference type="Proteomes" id="UP001197492"/>
    </source>
</evidence>
<feature type="domain" description="VanZ-like" evidence="2">
    <location>
        <begin position="13"/>
        <end position="152"/>
    </location>
</feature>
<proteinExistence type="predicted"/>
<dbReference type="Proteomes" id="UP001197492">
    <property type="component" value="Unassembled WGS sequence"/>
</dbReference>
<accession>A0AAW4MUU0</accession>
<keyword evidence="1" id="KW-0812">Transmembrane</keyword>
<feature type="transmembrane region" description="Helical" evidence="1">
    <location>
        <begin position="135"/>
        <end position="156"/>
    </location>
</feature>
<evidence type="ECO:0000313" key="5">
    <source>
        <dbReference type="Proteomes" id="UP001196408"/>
    </source>
</evidence>
<keyword evidence="1" id="KW-1133">Transmembrane helix</keyword>